<name>A0A0P0CHZ8_9FLAO</name>
<dbReference type="KEGG" id="ahz:APS56_01885"/>
<dbReference type="AlphaFoldDB" id="A0A0P0CHZ8"/>
<dbReference type="PATRIC" id="fig|1736674.3.peg.393"/>
<sequence length="621" mass="66324">MKKFYLNFLIIAIFILASQVYGQTATWTGALNTNWHEANNWDTNTIPSITDDIIIPNGLINYPTAGFSVTFNSLTLQSGASFIPSSSVTGTVTYTVDIPTSDWNLVALPVTGETIQDIISNHLLDTFTTNVGLAFYSNTIGYPWIYSTSISSGSIANGIGISVKLASPGSMSFTGLMTTTDFNKIITLGSRNNYNLIGNPYTAYVNSSTLITNNSSILAEETIWVWNGSVFEAHNNLNPIAIAPGQAFFVEAKANGNLAFSISNASHQTSVSNVTANIELFVERGGTKTSTKVFYLSGKTTGFDNGYDSKMFKGELPGLGFNSNDPEVTLAVFTKTVDGSNDDLIIQALPDTNIETTVIPVGLIGASGDEITFSADSFDLAVGQDVYLEDRTNGVFTNLSETDYTVTLSSDVNGGGQFFIHTGLVIDVTSVNVPASGTYVAGNNLDFTVNFDKNVIVTGAPQLAITIGSTIHQAVYLSGTGTSSLLFRYVIQAGDLDTDGITINSLDVNGGTLQDGDSNDIALTLNNVEDTSNVFVNAPLAIDNIEKQSKFSIYPNPGSENIYIKSSFDGDFQIINQLGQTVKTIKVNANVVTSVYVGNLSAGLYFVKSTNTALQKLIIKN</sequence>
<dbReference type="STRING" id="1736674.APS56_01885"/>
<reference evidence="4 5" key="1">
    <citation type="submission" date="2015-10" db="EMBL/GenBank/DDBJ databases">
        <authorList>
            <person name="Gilbert D.G."/>
        </authorList>
    </citation>
    <scope>NUCLEOTIDE SEQUENCE [LARGE SCALE GENOMIC DNA]</scope>
    <source>
        <strain evidence="5">HZ-22</strain>
    </source>
</reference>
<dbReference type="EMBL" id="CP012898">
    <property type="protein sequence ID" value="ALJ03977.1"/>
    <property type="molecule type" value="Genomic_DNA"/>
</dbReference>
<dbReference type="Proteomes" id="UP000057981">
    <property type="component" value="Chromosome"/>
</dbReference>
<keyword evidence="5" id="KW-1185">Reference proteome</keyword>
<dbReference type="NCBIfam" id="TIGR04183">
    <property type="entry name" value="Por_Secre_tail"/>
    <property type="match status" value="1"/>
</dbReference>
<gene>
    <name evidence="4" type="ORF">APS56_01885</name>
</gene>
<organism evidence="4 5">
    <name type="scientific">Pseudalgibacter alginicilyticus</name>
    <dbReference type="NCBI Taxonomy" id="1736674"/>
    <lineage>
        <taxon>Bacteria</taxon>
        <taxon>Pseudomonadati</taxon>
        <taxon>Bacteroidota</taxon>
        <taxon>Flavobacteriia</taxon>
        <taxon>Flavobacteriales</taxon>
        <taxon>Flavobacteriaceae</taxon>
        <taxon>Pseudalgibacter</taxon>
    </lineage>
</organism>
<evidence type="ECO:0000256" key="2">
    <source>
        <dbReference type="SAM" id="SignalP"/>
    </source>
</evidence>
<dbReference type="InterPro" id="IPR026444">
    <property type="entry name" value="Secre_tail"/>
</dbReference>
<dbReference type="OrthoDB" id="1522652at2"/>
<proteinExistence type="predicted"/>
<feature type="domain" description="Secretion system C-terminal sorting" evidence="3">
    <location>
        <begin position="553"/>
        <end position="619"/>
    </location>
</feature>
<keyword evidence="1 2" id="KW-0732">Signal</keyword>
<feature type="signal peptide" evidence="2">
    <location>
        <begin position="1"/>
        <end position="22"/>
    </location>
</feature>
<evidence type="ECO:0000313" key="4">
    <source>
        <dbReference type="EMBL" id="ALJ03977.1"/>
    </source>
</evidence>
<dbReference type="Pfam" id="PF18962">
    <property type="entry name" value="Por_Secre_tail"/>
    <property type="match status" value="1"/>
</dbReference>
<evidence type="ECO:0000313" key="5">
    <source>
        <dbReference type="Proteomes" id="UP000057981"/>
    </source>
</evidence>
<dbReference type="RefSeq" id="WP_054724246.1">
    <property type="nucleotide sequence ID" value="NZ_CP012898.1"/>
</dbReference>
<evidence type="ECO:0000259" key="3">
    <source>
        <dbReference type="Pfam" id="PF18962"/>
    </source>
</evidence>
<accession>A0A0P0CHZ8</accession>
<protein>
    <recommendedName>
        <fullName evidence="3">Secretion system C-terminal sorting domain-containing protein</fullName>
    </recommendedName>
</protein>
<feature type="chain" id="PRO_5006042610" description="Secretion system C-terminal sorting domain-containing protein" evidence="2">
    <location>
        <begin position="23"/>
        <end position="621"/>
    </location>
</feature>
<evidence type="ECO:0000256" key="1">
    <source>
        <dbReference type="ARBA" id="ARBA00022729"/>
    </source>
</evidence>